<dbReference type="GeneID" id="136116528"/>
<evidence type="ECO:0000313" key="1">
    <source>
        <dbReference type="Proteomes" id="UP001652628"/>
    </source>
</evidence>
<dbReference type="AlphaFoldDB" id="A0AB40D4Q2"/>
<accession>A0AB40D4Q2</accession>
<dbReference type="Proteomes" id="UP001652628">
    <property type="component" value="Chromosome 2R"/>
</dbReference>
<evidence type="ECO:0000313" key="2">
    <source>
        <dbReference type="RefSeq" id="XP_065719194.2"/>
    </source>
</evidence>
<keyword evidence="1" id="KW-1185">Reference proteome</keyword>
<gene>
    <name evidence="2" type="primary">LOC136116528</name>
</gene>
<dbReference type="RefSeq" id="XP_065719194.2">
    <property type="nucleotide sequence ID" value="XM_065863122.2"/>
</dbReference>
<sequence>MNNSHKWTRWLLIGLIIISNYSYSGSPLARHLRLRPLRPAEIRELENSLPKGRSISSGFAALTGFALGLGKALTGVFIYDVITANITEPEESNVSANSGSVREICFDDGNSNSDVTCLVYYTNN</sequence>
<proteinExistence type="predicted"/>
<reference evidence="2" key="1">
    <citation type="submission" date="2025-08" db="UniProtKB">
        <authorList>
            <consortium name="RefSeq"/>
        </authorList>
    </citation>
    <scope>IDENTIFICATION</scope>
</reference>
<name>A0AB40D4Q2_DROSZ</name>
<protein>
    <submittedName>
        <fullName evidence="2">Uncharacterized protein</fullName>
    </submittedName>
</protein>
<organism evidence="1 2">
    <name type="scientific">Drosophila suzukii</name>
    <name type="common">Spotted-wing drosophila fruit fly</name>
    <dbReference type="NCBI Taxonomy" id="28584"/>
    <lineage>
        <taxon>Eukaryota</taxon>
        <taxon>Metazoa</taxon>
        <taxon>Ecdysozoa</taxon>
        <taxon>Arthropoda</taxon>
        <taxon>Hexapoda</taxon>
        <taxon>Insecta</taxon>
        <taxon>Pterygota</taxon>
        <taxon>Neoptera</taxon>
        <taxon>Endopterygota</taxon>
        <taxon>Diptera</taxon>
        <taxon>Brachycera</taxon>
        <taxon>Muscomorpha</taxon>
        <taxon>Ephydroidea</taxon>
        <taxon>Drosophilidae</taxon>
        <taxon>Drosophila</taxon>
        <taxon>Sophophora</taxon>
    </lineage>
</organism>